<keyword evidence="3" id="KW-1185">Reference proteome</keyword>
<gene>
    <name evidence="2" type="ORF">AU255_07190</name>
</gene>
<dbReference type="OrthoDB" id="9769023at2"/>
<name>A0A1V8M7Z4_9GAMM</name>
<accession>A0A1V8M7Z4</accession>
<comment type="caution">
    <text evidence="2">The sequence shown here is derived from an EMBL/GenBank/DDBJ whole genome shotgun (WGS) entry which is preliminary data.</text>
</comment>
<dbReference type="AlphaFoldDB" id="A0A1V8M7Z4"/>
<reference evidence="2 3" key="1">
    <citation type="submission" date="2015-12" db="EMBL/GenBank/DDBJ databases">
        <authorList>
            <person name="Shamseldin A."/>
            <person name="Moawad H."/>
            <person name="Abd El-Rahim W.M."/>
            <person name="Sadowsky M.J."/>
        </authorList>
    </citation>
    <scope>NUCLEOTIDE SEQUENCE [LARGE SCALE GENOMIC DNA]</scope>
    <source>
        <strain evidence="2 3">WF1</strain>
    </source>
</reference>
<feature type="coiled-coil region" evidence="1">
    <location>
        <begin position="163"/>
        <end position="194"/>
    </location>
</feature>
<evidence type="ECO:0000313" key="3">
    <source>
        <dbReference type="Proteomes" id="UP000191980"/>
    </source>
</evidence>
<dbReference type="EMBL" id="LPUF01000001">
    <property type="protein sequence ID" value="OQK17642.1"/>
    <property type="molecule type" value="Genomic_DNA"/>
</dbReference>
<organism evidence="2 3">
    <name type="scientific">Methyloprofundus sedimenti</name>
    <dbReference type="NCBI Taxonomy" id="1420851"/>
    <lineage>
        <taxon>Bacteria</taxon>
        <taxon>Pseudomonadati</taxon>
        <taxon>Pseudomonadota</taxon>
        <taxon>Gammaproteobacteria</taxon>
        <taxon>Methylococcales</taxon>
        <taxon>Methylococcaceae</taxon>
        <taxon>Methyloprofundus</taxon>
    </lineage>
</organism>
<evidence type="ECO:0008006" key="4">
    <source>
        <dbReference type="Google" id="ProtNLM"/>
    </source>
</evidence>
<dbReference type="STRING" id="1420851.AU255_07190"/>
<keyword evidence="1" id="KW-0175">Coiled coil</keyword>
<dbReference type="Proteomes" id="UP000191980">
    <property type="component" value="Unassembled WGS sequence"/>
</dbReference>
<evidence type="ECO:0000313" key="2">
    <source>
        <dbReference type="EMBL" id="OQK17642.1"/>
    </source>
</evidence>
<dbReference type="RefSeq" id="WP_080522252.1">
    <property type="nucleotide sequence ID" value="NZ_LPUF01000001.1"/>
</dbReference>
<evidence type="ECO:0000256" key="1">
    <source>
        <dbReference type="SAM" id="Coils"/>
    </source>
</evidence>
<sequence>MDPRFYKQHVCVLLLIFISTLTAGCSSIFDARKQKQPYINTYYSGNVALAAKDFTKKSEARSGTGDELMWSLEAGTANYTAGEYQTSIREFEQCEALIQGFDRRAVINARAAGSEIGSALTNPNALPFQGMYLDRVMLNVYKALNYFVLNNPADAQVELRRMREAQKQVVKKFADEIRNSQKEIEAQVQKNQQQSRSLGNQNTHIAFSTLVKNPAVNEAYTSSANKANKLYGNLSNPFVSYFSALGYLIENNYGEALVDVRNLYRMNPDNQLIQRDYVSIAKRIGSEIPIQLANIEPYAYPLNSKIVYFILFNGSAPALKQEKFQIILPYVGYTGIAFPRYEYFPVLLPGLDIDYTYNKQQQTLRTEQVADFDAIMSQEYHDKLPSMITRLVVSTLTKELASYAIVHATKHSDSNYGRNNNAEILAYILTGIYKFTFNTADTRGWETLPKEVQVAHVPMPDDGVLKISPTGSTGLVKEIALKQDTNIAIVYIRALSANKLIYKLIELQ</sequence>
<proteinExistence type="predicted"/>
<dbReference type="PROSITE" id="PS51257">
    <property type="entry name" value="PROKAR_LIPOPROTEIN"/>
    <property type="match status" value="1"/>
</dbReference>
<protein>
    <recommendedName>
        <fullName evidence="4">Lipoprotein</fullName>
    </recommendedName>
</protein>